<accession>A0A7M5XL85</accession>
<keyword evidence="1" id="KW-0472">Membrane</keyword>
<dbReference type="AlphaFoldDB" id="A0A7M5XL85"/>
<keyword evidence="3" id="KW-1185">Reference proteome</keyword>
<keyword evidence="1" id="KW-1133">Transmembrane helix</keyword>
<proteinExistence type="predicted"/>
<evidence type="ECO:0000313" key="2">
    <source>
        <dbReference type="EnsemblMetazoa" id="CLYHEMP024015.1"/>
    </source>
</evidence>
<protein>
    <submittedName>
        <fullName evidence="2">Uncharacterized protein</fullName>
    </submittedName>
</protein>
<sequence length="102" mass="11343">MILSNHESSEAKFYVTILQIFFDIKTKKLPKFASFAIAVIFSTSLTINEALLSSRSSILTKKGMRHNALSDYQPFAGIGDAHFDVILIDDRCDSNVTVDPLC</sequence>
<feature type="transmembrane region" description="Helical" evidence="1">
    <location>
        <begin position="32"/>
        <end position="52"/>
    </location>
</feature>
<keyword evidence="1" id="KW-0812">Transmembrane</keyword>
<dbReference type="Proteomes" id="UP000594262">
    <property type="component" value="Unplaced"/>
</dbReference>
<dbReference type="EnsemblMetazoa" id="CLYHEMT024015.1">
    <property type="protein sequence ID" value="CLYHEMP024015.1"/>
    <property type="gene ID" value="CLYHEMG024015"/>
</dbReference>
<organism evidence="2 3">
    <name type="scientific">Clytia hemisphaerica</name>
    <dbReference type="NCBI Taxonomy" id="252671"/>
    <lineage>
        <taxon>Eukaryota</taxon>
        <taxon>Metazoa</taxon>
        <taxon>Cnidaria</taxon>
        <taxon>Hydrozoa</taxon>
        <taxon>Hydroidolina</taxon>
        <taxon>Leptothecata</taxon>
        <taxon>Obeliida</taxon>
        <taxon>Clytiidae</taxon>
        <taxon>Clytia</taxon>
    </lineage>
</organism>
<reference evidence="2" key="1">
    <citation type="submission" date="2021-01" db="UniProtKB">
        <authorList>
            <consortium name="EnsemblMetazoa"/>
        </authorList>
    </citation>
    <scope>IDENTIFICATION</scope>
</reference>
<evidence type="ECO:0000313" key="3">
    <source>
        <dbReference type="Proteomes" id="UP000594262"/>
    </source>
</evidence>
<evidence type="ECO:0000256" key="1">
    <source>
        <dbReference type="SAM" id="Phobius"/>
    </source>
</evidence>
<name>A0A7M5XL85_9CNID</name>